<dbReference type="EMBL" id="CAOJ01001671">
    <property type="protein sequence ID" value="CCO27232.1"/>
    <property type="molecule type" value="Genomic_DNA"/>
</dbReference>
<dbReference type="PANTHER" id="PTHR24345">
    <property type="entry name" value="SERINE/THREONINE-PROTEIN KINASE PLK"/>
    <property type="match status" value="1"/>
</dbReference>
<dbReference type="GO" id="GO:0004674">
    <property type="term" value="F:protein serine/threonine kinase activity"/>
    <property type="evidence" value="ECO:0007669"/>
    <property type="project" value="UniProtKB-KW"/>
</dbReference>
<keyword evidence="2 9" id="KW-0808">Transferase</keyword>
<dbReference type="SUPFAM" id="SSF82615">
    <property type="entry name" value="Polo-box domain"/>
    <property type="match status" value="2"/>
</dbReference>
<dbReference type="GO" id="GO:0005737">
    <property type="term" value="C:cytoplasm"/>
    <property type="evidence" value="ECO:0007669"/>
    <property type="project" value="TreeGrafter"/>
</dbReference>
<feature type="domain" description="POLO box" evidence="8">
    <location>
        <begin position="363"/>
        <end position="456"/>
    </location>
</feature>
<dbReference type="PANTHER" id="PTHR24345:SF0">
    <property type="entry name" value="CELL CYCLE SERINE_THREONINE-PROTEIN KINASE CDC5_MSD2"/>
    <property type="match status" value="1"/>
</dbReference>
<dbReference type="InterPro" id="IPR033695">
    <property type="entry name" value="POLO_box_2"/>
</dbReference>
<keyword evidence="4" id="KW-0547">Nucleotide-binding</keyword>
<dbReference type="PROSITE" id="PS50078">
    <property type="entry name" value="POLO_BOX"/>
    <property type="match status" value="2"/>
</dbReference>
<evidence type="ECO:0000256" key="7">
    <source>
        <dbReference type="SAM" id="MobiDB-lite"/>
    </source>
</evidence>
<evidence type="ECO:0000259" key="8">
    <source>
        <dbReference type="PROSITE" id="PS50078"/>
    </source>
</evidence>
<proteinExistence type="predicted"/>
<evidence type="ECO:0000313" key="10">
    <source>
        <dbReference type="Proteomes" id="UP000012065"/>
    </source>
</evidence>
<evidence type="ECO:0000256" key="1">
    <source>
        <dbReference type="ARBA" id="ARBA00022527"/>
    </source>
</evidence>
<keyword evidence="1" id="KW-0723">Serine/threonine-protein kinase</keyword>
<dbReference type="Proteomes" id="UP000012065">
    <property type="component" value="Unassembled WGS sequence"/>
</dbReference>
<evidence type="ECO:0000313" key="9">
    <source>
        <dbReference type="EMBL" id="CCO27232.1"/>
    </source>
</evidence>
<keyword evidence="3" id="KW-0677">Repeat</keyword>
<evidence type="ECO:0000256" key="3">
    <source>
        <dbReference type="ARBA" id="ARBA00022737"/>
    </source>
</evidence>
<dbReference type="GO" id="GO:0005634">
    <property type="term" value="C:nucleus"/>
    <property type="evidence" value="ECO:0007669"/>
    <property type="project" value="TreeGrafter"/>
</dbReference>
<evidence type="ECO:0000256" key="2">
    <source>
        <dbReference type="ARBA" id="ARBA00022679"/>
    </source>
</evidence>
<dbReference type="CDD" id="cd13118">
    <property type="entry name" value="POLO_box_1"/>
    <property type="match status" value="1"/>
</dbReference>
<comment type="caution">
    <text evidence="9">The sequence shown here is derived from an EMBL/GenBank/DDBJ whole genome shotgun (WGS) entry which is preliminary data.</text>
</comment>
<name>M5BU22_THACB</name>
<dbReference type="GO" id="GO:0007052">
    <property type="term" value="P:mitotic spindle organization"/>
    <property type="evidence" value="ECO:0007669"/>
    <property type="project" value="TreeGrafter"/>
</dbReference>
<sequence length="471" mass="51564">MNTSIAPERRGIKTSTAPSAVQQEREFQKVINPGSPISALLSSARQPLLVAPHLDGSTPGQTHTGRAREQPLYRKLAAAAAQGTGASSVNANGRGGSALRPLQEEQEQDDLVPMRNNRELETLKARIVAQMAAGEREEGAEEEEFVNAGEVEADAEMDGLVARVGEARLENGSGGGGGSASGAAEEKKRSSGKGKVDIAPILPSGARDDVDAVMEGAEGRANTFDAVALTLAAAFSGKDAGKVWRDPALDTGLMRPRVFIVSWVDYCNKYGMGYALADGSVGVHFNDSTSIVLAPNKINLDYISSRRNGTIYVRKNYTMRDHPEDLKSKVYLLRHFEKYMMERLYGDPEYAFEDVQRTKGMDFVQKYLRMKHVIVFKMSHEVLQFNFYDHSKLILGSQGHSITHIDKHYTITHYTLSGVMERVVAGDWADAAEKKFYDRLLSKLKYSRDVLQSIRRSTASTGSGGEPGDIE</sequence>
<dbReference type="EC" id="2.7.11.21" evidence="9"/>
<dbReference type="GO" id="GO:0000922">
    <property type="term" value="C:spindle pole"/>
    <property type="evidence" value="ECO:0007669"/>
    <property type="project" value="TreeGrafter"/>
</dbReference>
<keyword evidence="6" id="KW-0067">ATP-binding</keyword>
<dbReference type="InterPro" id="IPR033701">
    <property type="entry name" value="POLO_box_1"/>
</dbReference>
<feature type="compositionally biased region" description="Polar residues" evidence="7">
    <location>
        <begin position="13"/>
        <end position="22"/>
    </location>
</feature>
<dbReference type="InterPro" id="IPR000959">
    <property type="entry name" value="POLO_box_dom"/>
</dbReference>
<dbReference type="CDD" id="cd13117">
    <property type="entry name" value="POLO_box_2"/>
    <property type="match status" value="1"/>
</dbReference>
<dbReference type="GO" id="GO:0005524">
    <property type="term" value="F:ATP binding"/>
    <property type="evidence" value="ECO:0007669"/>
    <property type="project" value="UniProtKB-KW"/>
</dbReference>
<dbReference type="GO" id="GO:0000776">
    <property type="term" value="C:kinetochore"/>
    <property type="evidence" value="ECO:0007669"/>
    <property type="project" value="TreeGrafter"/>
</dbReference>
<evidence type="ECO:0000256" key="4">
    <source>
        <dbReference type="ARBA" id="ARBA00022741"/>
    </source>
</evidence>
<feature type="domain" description="POLO box" evidence="8">
    <location>
        <begin position="259"/>
        <end position="342"/>
    </location>
</feature>
<dbReference type="HOGENOM" id="CLU_580300_0_0_1"/>
<organism evidence="9 10">
    <name type="scientific">Thanatephorus cucumeris (strain AG1-IB / isolate 7/3/14)</name>
    <name type="common">Lettuce bottom rot fungus</name>
    <name type="synonym">Rhizoctonia solani</name>
    <dbReference type="NCBI Taxonomy" id="1108050"/>
    <lineage>
        <taxon>Eukaryota</taxon>
        <taxon>Fungi</taxon>
        <taxon>Dikarya</taxon>
        <taxon>Basidiomycota</taxon>
        <taxon>Agaricomycotina</taxon>
        <taxon>Agaricomycetes</taxon>
        <taxon>Cantharellales</taxon>
        <taxon>Ceratobasidiaceae</taxon>
        <taxon>Rhizoctonia</taxon>
        <taxon>Rhizoctonia solani AG-1</taxon>
    </lineage>
</organism>
<dbReference type="AlphaFoldDB" id="M5BU22"/>
<dbReference type="GO" id="GO:0005816">
    <property type="term" value="C:spindle pole body"/>
    <property type="evidence" value="ECO:0007669"/>
    <property type="project" value="TreeGrafter"/>
</dbReference>
<gene>
    <name evidence="9" type="primary">plo1</name>
    <name evidence="9" type="ORF">BN14_01268</name>
</gene>
<feature type="region of interest" description="Disordered" evidence="7">
    <location>
        <begin position="1"/>
        <end position="24"/>
    </location>
</feature>
<dbReference type="Gene3D" id="3.30.1120.30">
    <property type="entry name" value="POLO box domain"/>
    <property type="match status" value="2"/>
</dbReference>
<feature type="region of interest" description="Disordered" evidence="7">
    <location>
        <begin position="82"/>
        <end position="116"/>
    </location>
</feature>
<protein>
    <submittedName>
        <fullName evidence="9">Polo-like kinase 1</fullName>
        <ecNumber evidence="9">2.7.11.21</ecNumber>
    </submittedName>
</protein>
<dbReference type="Pfam" id="PF00659">
    <property type="entry name" value="POLO_box"/>
    <property type="match status" value="2"/>
</dbReference>
<evidence type="ECO:0000256" key="6">
    <source>
        <dbReference type="ARBA" id="ARBA00022840"/>
    </source>
</evidence>
<reference evidence="9 10" key="1">
    <citation type="journal article" date="2013" name="J. Biotechnol.">
        <title>Establishment and interpretation of the genome sequence of the phytopathogenic fungus Rhizoctonia solani AG1-IB isolate 7/3/14.</title>
        <authorList>
            <person name="Wibberg D.W."/>
            <person name="Jelonek L.J."/>
            <person name="Rupp O.R."/>
            <person name="Hennig M.H."/>
            <person name="Eikmeyer F.E."/>
            <person name="Goesmann A.G."/>
            <person name="Hartmann A.H."/>
            <person name="Borriss R.B."/>
            <person name="Grosch R.G."/>
            <person name="Puehler A.P."/>
            <person name="Schlueter A.S."/>
        </authorList>
    </citation>
    <scope>NUCLEOTIDE SEQUENCE [LARGE SCALE GENOMIC DNA]</scope>
    <source>
        <strain evidence="10">AG1-IB / isolate 7/3/14</strain>
    </source>
</reference>
<evidence type="ECO:0000256" key="5">
    <source>
        <dbReference type="ARBA" id="ARBA00022777"/>
    </source>
</evidence>
<keyword evidence="5 9" id="KW-0418">Kinase</keyword>
<feature type="region of interest" description="Disordered" evidence="7">
    <location>
        <begin position="168"/>
        <end position="200"/>
    </location>
</feature>
<accession>M5BU22</accession>
<dbReference type="InterPro" id="IPR036947">
    <property type="entry name" value="POLO_box_dom_sf"/>
</dbReference>